<keyword evidence="6 8" id="KW-0472">Membrane</keyword>
<feature type="transmembrane region" description="Helical" evidence="8">
    <location>
        <begin position="81"/>
        <end position="100"/>
    </location>
</feature>
<evidence type="ECO:0000256" key="6">
    <source>
        <dbReference type="ARBA" id="ARBA00023136"/>
    </source>
</evidence>
<feature type="transmembrane region" description="Helical" evidence="8">
    <location>
        <begin position="43"/>
        <end position="61"/>
    </location>
</feature>
<name>A0A0H4WWS4_9BACT</name>
<evidence type="ECO:0008006" key="11">
    <source>
        <dbReference type="Google" id="ProtNLM"/>
    </source>
</evidence>
<dbReference type="GO" id="GO:0016758">
    <property type="term" value="F:hexosyltransferase activity"/>
    <property type="evidence" value="ECO:0007669"/>
    <property type="project" value="InterPro"/>
</dbReference>
<gene>
    <name evidence="9" type="ORF">A176_002717</name>
</gene>
<feature type="transmembrane region" description="Helical" evidence="8">
    <location>
        <begin position="378"/>
        <end position="397"/>
    </location>
</feature>
<evidence type="ECO:0000313" key="10">
    <source>
        <dbReference type="Proteomes" id="UP000009026"/>
    </source>
</evidence>
<protein>
    <recommendedName>
        <fullName evidence="11">DUF2029 domain-containing protein</fullName>
    </recommendedName>
</protein>
<dbReference type="Pfam" id="PF09594">
    <property type="entry name" value="GT87"/>
    <property type="match status" value="1"/>
</dbReference>
<dbReference type="AlphaFoldDB" id="A0A0H4WWS4"/>
<reference evidence="9 10" key="1">
    <citation type="journal article" date="2016" name="PLoS ONE">
        <title>Complete Genome Sequence and Comparative Genomics of a Novel Myxobacterium Myxococcus hansupus.</title>
        <authorList>
            <person name="Sharma G."/>
            <person name="Narwani T."/>
            <person name="Subramanian S."/>
        </authorList>
    </citation>
    <scope>NUCLEOTIDE SEQUENCE [LARGE SCALE GENOMIC DNA]</scope>
    <source>
        <strain evidence="10">mixupus</strain>
    </source>
</reference>
<keyword evidence="4 8" id="KW-0812">Transmembrane</keyword>
<evidence type="ECO:0000256" key="1">
    <source>
        <dbReference type="ARBA" id="ARBA00004651"/>
    </source>
</evidence>
<proteinExistence type="inferred from homology"/>
<feature type="transmembrane region" description="Helical" evidence="8">
    <location>
        <begin position="194"/>
        <end position="216"/>
    </location>
</feature>
<dbReference type="InterPro" id="IPR018584">
    <property type="entry name" value="GT87"/>
</dbReference>
<evidence type="ECO:0000256" key="5">
    <source>
        <dbReference type="ARBA" id="ARBA00022989"/>
    </source>
</evidence>
<organism evidence="9 10">
    <name type="scientific">Pseudomyxococcus hansupus</name>
    <dbReference type="NCBI Taxonomy" id="1297742"/>
    <lineage>
        <taxon>Bacteria</taxon>
        <taxon>Pseudomonadati</taxon>
        <taxon>Myxococcota</taxon>
        <taxon>Myxococcia</taxon>
        <taxon>Myxococcales</taxon>
        <taxon>Cystobacterineae</taxon>
        <taxon>Myxococcaceae</taxon>
        <taxon>Pseudomyxococcus</taxon>
    </lineage>
</organism>
<dbReference type="GO" id="GO:0005886">
    <property type="term" value="C:plasma membrane"/>
    <property type="evidence" value="ECO:0007669"/>
    <property type="project" value="UniProtKB-SubCell"/>
</dbReference>
<feature type="transmembrane region" description="Helical" evidence="8">
    <location>
        <begin position="432"/>
        <end position="450"/>
    </location>
</feature>
<feature type="transmembrane region" description="Helical" evidence="8">
    <location>
        <begin position="266"/>
        <end position="290"/>
    </location>
</feature>
<evidence type="ECO:0000313" key="9">
    <source>
        <dbReference type="EMBL" id="AKQ65805.1"/>
    </source>
</evidence>
<keyword evidence="2" id="KW-1003">Cell membrane</keyword>
<feature type="transmembrane region" description="Helical" evidence="8">
    <location>
        <begin position="296"/>
        <end position="315"/>
    </location>
</feature>
<comment type="subcellular location">
    <subcellularLocation>
        <location evidence="1">Cell membrane</location>
        <topology evidence="1">Multi-pass membrane protein</topology>
    </subcellularLocation>
</comment>
<dbReference type="OrthoDB" id="107561at2"/>
<keyword evidence="5 8" id="KW-1133">Transmembrane helix</keyword>
<evidence type="ECO:0000256" key="4">
    <source>
        <dbReference type="ARBA" id="ARBA00022692"/>
    </source>
</evidence>
<feature type="transmembrane region" description="Helical" evidence="8">
    <location>
        <begin position="18"/>
        <end position="36"/>
    </location>
</feature>
<comment type="similarity">
    <text evidence="7">Belongs to the glycosyltransferase 87 family.</text>
</comment>
<dbReference type="PATRIC" id="fig|1297742.4.peg.2743"/>
<feature type="transmembrane region" description="Helical" evidence="8">
    <location>
        <begin position="236"/>
        <end position="259"/>
    </location>
</feature>
<feature type="transmembrane region" description="Helical" evidence="8">
    <location>
        <begin position="457"/>
        <end position="473"/>
    </location>
</feature>
<sequence length="517" mass="56058">MSAASTSPFRASLNARSGFMAGFIAGVLAPLLAVLLSLTGAPLAVLLLAALGAWAGLFYVLVPKVPASWVAILQGWSRTAFTFWAVACVLVVVLMGRLGVFMADPNLKQYSLAPMVEFMVKHTCLSGYLSAAVLADLGTENLYILSHYKSPEMEAVLPAVAPLERDFYAYPPQFLLLPKLMLAMSGDFFALRTGWYVFYASAALMAMLAVAFWVGGREGAWLGVLTPVIWLSLPTLVNIQLGNIHLLIYALCLGAMICFERKREALGGALLAFAILSKLFPGLLGIYLLLQRRWKAAAWSAFFGLVYSGVAYAVLGPKPFVDYITYDVPRISSGELFDFVWNFVPAILVNYSPFGLPFKLQLVGVDIADPLVVARTVMTLYTLLLLALVVRVSLRLARRQASGAQGSRFRLSQVVVWIALLSLASFRSPFAPWTYCAVGGVWLMAAYAPLRSLGTRSRVAFIAGWVLISIYGPPVVGPMVAFTLVAQTILYVSGFWIALKASAPDVEEEKAPVPLAA</sequence>
<evidence type="ECO:0000256" key="3">
    <source>
        <dbReference type="ARBA" id="ARBA00022679"/>
    </source>
</evidence>
<dbReference type="RefSeq" id="WP_002638480.1">
    <property type="nucleotide sequence ID" value="NZ_CP012109.1"/>
</dbReference>
<dbReference type="EMBL" id="CP012109">
    <property type="protein sequence ID" value="AKQ65805.1"/>
    <property type="molecule type" value="Genomic_DNA"/>
</dbReference>
<evidence type="ECO:0000256" key="7">
    <source>
        <dbReference type="ARBA" id="ARBA00024033"/>
    </source>
</evidence>
<keyword evidence="10" id="KW-1185">Reference proteome</keyword>
<evidence type="ECO:0000256" key="2">
    <source>
        <dbReference type="ARBA" id="ARBA00022475"/>
    </source>
</evidence>
<evidence type="ECO:0000256" key="8">
    <source>
        <dbReference type="SAM" id="Phobius"/>
    </source>
</evidence>
<dbReference type="Proteomes" id="UP000009026">
    <property type="component" value="Chromosome"/>
</dbReference>
<dbReference type="KEGG" id="mym:A176_002717"/>
<feature type="transmembrane region" description="Helical" evidence="8">
    <location>
        <begin position="409"/>
        <end position="426"/>
    </location>
</feature>
<dbReference type="eggNOG" id="ENOG5034221">
    <property type="taxonomic scope" value="Bacteria"/>
</dbReference>
<accession>A0A0H4WWS4</accession>
<keyword evidence="3" id="KW-0808">Transferase</keyword>